<evidence type="ECO:0000256" key="15">
    <source>
        <dbReference type="SAM" id="Phobius"/>
    </source>
</evidence>
<dbReference type="GO" id="GO:0004713">
    <property type="term" value="F:protein tyrosine kinase activity"/>
    <property type="evidence" value="ECO:0007669"/>
    <property type="project" value="UniProtKB-KW"/>
</dbReference>
<evidence type="ECO:0000313" key="19">
    <source>
        <dbReference type="EMBL" id="GGF86388.1"/>
    </source>
</evidence>
<feature type="region of interest" description="Disordered" evidence="14">
    <location>
        <begin position="167"/>
        <end position="186"/>
    </location>
</feature>
<evidence type="ECO:0000259" key="18">
    <source>
        <dbReference type="Pfam" id="PF13807"/>
    </source>
</evidence>
<proteinExistence type="inferred from homology"/>
<keyword evidence="4" id="KW-0808">Transferase</keyword>
<keyword evidence="8" id="KW-0067">ATP-binding</keyword>
<keyword evidence="3" id="KW-1003">Cell membrane</keyword>
<evidence type="ECO:0000259" key="17">
    <source>
        <dbReference type="Pfam" id="PF02706"/>
    </source>
</evidence>
<dbReference type="InterPro" id="IPR050445">
    <property type="entry name" value="Bact_polysacc_biosynth/exp"/>
</dbReference>
<evidence type="ECO:0000256" key="12">
    <source>
        <dbReference type="ARBA" id="ARBA00053015"/>
    </source>
</evidence>
<reference evidence="19" key="1">
    <citation type="journal article" date="2014" name="Int. J. Syst. Evol. Microbiol.">
        <title>Complete genome sequence of Corynebacterium casei LMG S-19264T (=DSM 44701T), isolated from a smear-ripened cheese.</title>
        <authorList>
            <consortium name="US DOE Joint Genome Institute (JGI-PGF)"/>
            <person name="Walter F."/>
            <person name="Albersmeier A."/>
            <person name="Kalinowski J."/>
            <person name="Ruckert C."/>
        </authorList>
    </citation>
    <scope>NUCLEOTIDE SEQUENCE</scope>
    <source>
        <strain evidence="19">CGMCC 1.12726</strain>
    </source>
</reference>
<dbReference type="RefSeq" id="WP_188447489.1">
    <property type="nucleotide sequence ID" value="NZ_BMFO01000001.1"/>
</dbReference>
<dbReference type="PANTHER" id="PTHR32309:SF13">
    <property type="entry name" value="FERRIC ENTEROBACTIN TRANSPORT PROTEIN FEPE"/>
    <property type="match status" value="1"/>
</dbReference>
<feature type="domain" description="CobQ/CobB/MinD/ParA nucleotide binding" evidence="16">
    <location>
        <begin position="564"/>
        <end position="735"/>
    </location>
</feature>
<keyword evidence="6" id="KW-0547">Nucleotide-binding</keyword>
<dbReference type="InterPro" id="IPR032807">
    <property type="entry name" value="GNVR"/>
</dbReference>
<keyword evidence="20" id="KW-1185">Reference proteome</keyword>
<evidence type="ECO:0000259" key="16">
    <source>
        <dbReference type="Pfam" id="PF01656"/>
    </source>
</evidence>
<organism evidence="19 20">
    <name type="scientific">Arenimonas maotaiensis</name>
    <dbReference type="NCBI Taxonomy" id="1446479"/>
    <lineage>
        <taxon>Bacteria</taxon>
        <taxon>Pseudomonadati</taxon>
        <taxon>Pseudomonadota</taxon>
        <taxon>Gammaproteobacteria</taxon>
        <taxon>Lysobacterales</taxon>
        <taxon>Lysobacteraceae</taxon>
        <taxon>Arenimonas</taxon>
    </lineage>
</organism>
<name>A0A917CEH1_9GAMM</name>
<dbReference type="InterPro" id="IPR027417">
    <property type="entry name" value="P-loop_NTPase"/>
</dbReference>
<dbReference type="AlphaFoldDB" id="A0A917CEH1"/>
<keyword evidence="13" id="KW-0175">Coiled coil</keyword>
<dbReference type="InterPro" id="IPR003856">
    <property type="entry name" value="LPS_length_determ_N"/>
</dbReference>
<keyword evidence="11" id="KW-0829">Tyrosine-protein kinase</keyword>
<dbReference type="Proteomes" id="UP000632858">
    <property type="component" value="Unassembled WGS sequence"/>
</dbReference>
<evidence type="ECO:0000256" key="2">
    <source>
        <dbReference type="ARBA" id="ARBA00008883"/>
    </source>
</evidence>
<evidence type="ECO:0000256" key="3">
    <source>
        <dbReference type="ARBA" id="ARBA00022475"/>
    </source>
</evidence>
<dbReference type="FunFam" id="3.40.50.300:FF:000527">
    <property type="entry name" value="Tyrosine-protein kinase etk"/>
    <property type="match status" value="1"/>
</dbReference>
<dbReference type="InterPro" id="IPR005702">
    <property type="entry name" value="Wzc-like_C"/>
</dbReference>
<dbReference type="Pfam" id="PF01656">
    <property type="entry name" value="CbiA"/>
    <property type="match status" value="1"/>
</dbReference>
<dbReference type="SUPFAM" id="SSF52540">
    <property type="entry name" value="P-loop containing nucleoside triphosphate hydrolases"/>
    <property type="match status" value="1"/>
</dbReference>
<feature type="domain" description="Polysaccharide chain length determinant N-terminal" evidence="17">
    <location>
        <begin position="48"/>
        <end position="139"/>
    </location>
</feature>
<keyword evidence="10 15" id="KW-0472">Membrane</keyword>
<keyword evidence="5 15" id="KW-0812">Transmembrane</keyword>
<dbReference type="PANTHER" id="PTHR32309">
    <property type="entry name" value="TYROSINE-PROTEIN KINASE"/>
    <property type="match status" value="1"/>
</dbReference>
<feature type="coiled-coil region" evidence="13">
    <location>
        <begin position="246"/>
        <end position="273"/>
    </location>
</feature>
<feature type="transmembrane region" description="Helical" evidence="15">
    <location>
        <begin position="63"/>
        <end position="87"/>
    </location>
</feature>
<protein>
    <recommendedName>
        <fullName evidence="21">Polysaccharide biosynthesis tyrosine autokinase</fullName>
    </recommendedName>
</protein>
<dbReference type="Pfam" id="PF13807">
    <property type="entry name" value="GNVR"/>
    <property type="match status" value="1"/>
</dbReference>
<evidence type="ECO:0000313" key="20">
    <source>
        <dbReference type="Proteomes" id="UP000632858"/>
    </source>
</evidence>
<comment type="similarity">
    <text evidence="2">Belongs to the etk/wzc family.</text>
</comment>
<dbReference type="GO" id="GO:0005524">
    <property type="term" value="F:ATP binding"/>
    <property type="evidence" value="ECO:0007669"/>
    <property type="project" value="UniProtKB-KW"/>
</dbReference>
<evidence type="ECO:0008006" key="21">
    <source>
        <dbReference type="Google" id="ProtNLM"/>
    </source>
</evidence>
<gene>
    <name evidence="19" type="ORF">GCM10010960_05420</name>
</gene>
<evidence type="ECO:0000256" key="10">
    <source>
        <dbReference type="ARBA" id="ARBA00023136"/>
    </source>
</evidence>
<feature type="coiled-coil region" evidence="13">
    <location>
        <begin position="334"/>
        <end position="389"/>
    </location>
</feature>
<keyword evidence="9 15" id="KW-1133">Transmembrane helix</keyword>
<comment type="subcellular location">
    <subcellularLocation>
        <location evidence="1">Cell membrane</location>
        <topology evidence="1">Multi-pass membrane protein</topology>
    </subcellularLocation>
</comment>
<dbReference type="EMBL" id="BMFO01000001">
    <property type="protein sequence ID" value="GGF86388.1"/>
    <property type="molecule type" value="Genomic_DNA"/>
</dbReference>
<evidence type="ECO:0000256" key="7">
    <source>
        <dbReference type="ARBA" id="ARBA00022777"/>
    </source>
</evidence>
<evidence type="ECO:0000256" key="6">
    <source>
        <dbReference type="ARBA" id="ARBA00022741"/>
    </source>
</evidence>
<dbReference type="CDD" id="cd05387">
    <property type="entry name" value="BY-kinase"/>
    <property type="match status" value="1"/>
</dbReference>
<dbReference type="Gene3D" id="3.40.50.300">
    <property type="entry name" value="P-loop containing nucleotide triphosphate hydrolases"/>
    <property type="match status" value="1"/>
</dbReference>
<evidence type="ECO:0000256" key="4">
    <source>
        <dbReference type="ARBA" id="ARBA00022679"/>
    </source>
</evidence>
<evidence type="ECO:0000256" key="13">
    <source>
        <dbReference type="SAM" id="Coils"/>
    </source>
</evidence>
<evidence type="ECO:0000256" key="9">
    <source>
        <dbReference type="ARBA" id="ARBA00022989"/>
    </source>
</evidence>
<dbReference type="InterPro" id="IPR002586">
    <property type="entry name" value="CobQ/CobB/MinD/ParA_Nub-bd_dom"/>
</dbReference>
<feature type="transmembrane region" description="Helical" evidence="15">
    <location>
        <begin position="475"/>
        <end position="495"/>
    </location>
</feature>
<comment type="caution">
    <text evidence="19">The sequence shown here is derived from an EMBL/GenBank/DDBJ whole genome shotgun (WGS) entry which is preliminary data.</text>
</comment>
<sequence length="765" mass="83322">MSQDTPNTPNAGLVPQPEPVQRTLALRQAGVLSTELQPQAAADSDEFNIDLLGLWHILLKRRWTIAACVGLVFVAALVASLLITPVYRATSSVQIDRELMNVTGDDQNPMAGMMNDPNYLNTQYQLLQSRELASRVLSDIGYQDKKRFAQVFQPSAGGQIKSWIGLGDDGSEEAKPSPAQQKKQSLERVARFQDGYSIEPVRNTRLVKIHYNSTDPAFAILAANALAAAYQNRNLEARFETSSYAKSYLEDQLKQLKIKLEDSEAQLVRFAAQEQIVGTGGENAGSLPEQNLGALNAALGKAKEERIRAQSKWQQAQSSVGMVTFGEAGGNSIVRTLQEKRAELTTEYQNKLSQFKPAYPAMVQLKSQIDELDRQIAQEIAAIKSAIRAEYEAAQQNEAMIAEQIRSLKGEALDLKSRSIQYDIYKREVDTNRQLYEATLQRYKEIGIAAGVGLNNVLIVDEAVNAGKYRPNIPLNLAVALFLGLVLGVLLALLLEYLDDTLKNPDDVEKRLALPVLGVIPKIKDGDSVESALRDPRSAFAEAYRSVRTALQFATSHGVPRSLLITSASPGEGKSTAALTLSRKFGQIGKRVLLIDSDMRKPSLHKKAGLDNDIGLSNYLAGALAIADIIRESDTPGVSVVTTGPLPPNPAELLHDDAMRALIEYGLAHFDQVIIDGPPVMGLADAPILASTVDGVLLVVEAGGTRKLLAVNAVKRLQAARARLVGVLINKFQSKHAAYGYGYGAGYGSYSYYSYGTTDTKKLTR</sequence>
<evidence type="ECO:0000256" key="14">
    <source>
        <dbReference type="SAM" id="MobiDB-lite"/>
    </source>
</evidence>
<dbReference type="GO" id="GO:0005886">
    <property type="term" value="C:plasma membrane"/>
    <property type="evidence" value="ECO:0007669"/>
    <property type="project" value="UniProtKB-SubCell"/>
</dbReference>
<dbReference type="Pfam" id="PF02706">
    <property type="entry name" value="Wzz"/>
    <property type="match status" value="1"/>
</dbReference>
<evidence type="ECO:0000256" key="5">
    <source>
        <dbReference type="ARBA" id="ARBA00022692"/>
    </source>
</evidence>
<evidence type="ECO:0000256" key="11">
    <source>
        <dbReference type="ARBA" id="ARBA00023137"/>
    </source>
</evidence>
<reference evidence="19" key="2">
    <citation type="submission" date="2020-09" db="EMBL/GenBank/DDBJ databases">
        <authorList>
            <person name="Sun Q."/>
            <person name="Zhou Y."/>
        </authorList>
    </citation>
    <scope>NUCLEOTIDE SEQUENCE</scope>
    <source>
        <strain evidence="19">CGMCC 1.12726</strain>
    </source>
</reference>
<feature type="domain" description="Tyrosine-protein kinase G-rich" evidence="18">
    <location>
        <begin position="426"/>
        <end position="494"/>
    </location>
</feature>
<keyword evidence="7" id="KW-0418">Kinase</keyword>
<evidence type="ECO:0000256" key="1">
    <source>
        <dbReference type="ARBA" id="ARBA00004651"/>
    </source>
</evidence>
<evidence type="ECO:0000256" key="8">
    <source>
        <dbReference type="ARBA" id="ARBA00022840"/>
    </source>
</evidence>
<dbReference type="GO" id="GO:0042802">
    <property type="term" value="F:identical protein binding"/>
    <property type="evidence" value="ECO:0007669"/>
    <property type="project" value="UniProtKB-ARBA"/>
</dbReference>
<accession>A0A917CEH1</accession>
<dbReference type="NCBIfam" id="TIGR01007">
    <property type="entry name" value="eps_fam"/>
    <property type="match status" value="1"/>
</dbReference>
<comment type="catalytic activity">
    <reaction evidence="12">
        <text>L-tyrosyl-[protein] + ATP = O-phospho-L-tyrosyl-[protein] + ADP + H(+)</text>
        <dbReference type="Rhea" id="RHEA:10596"/>
        <dbReference type="Rhea" id="RHEA-COMP:10136"/>
        <dbReference type="Rhea" id="RHEA-COMP:20101"/>
        <dbReference type="ChEBI" id="CHEBI:15378"/>
        <dbReference type="ChEBI" id="CHEBI:30616"/>
        <dbReference type="ChEBI" id="CHEBI:46858"/>
        <dbReference type="ChEBI" id="CHEBI:61978"/>
        <dbReference type="ChEBI" id="CHEBI:456216"/>
    </reaction>
</comment>